<dbReference type="OMA" id="YESINNC"/>
<dbReference type="GO" id="GO:0052717">
    <property type="term" value="F:tRNA-specific adenosine-34 deaminase activity"/>
    <property type="evidence" value="ECO:0007669"/>
    <property type="project" value="TreeGrafter"/>
</dbReference>
<gene>
    <name evidence="3" type="ORF">SLOPH_251</name>
</gene>
<evidence type="ECO:0000259" key="2">
    <source>
        <dbReference type="Pfam" id="PF00383"/>
    </source>
</evidence>
<proteinExistence type="predicted"/>
<dbReference type="HOGENOM" id="CLU_025810_8_2_1"/>
<keyword evidence="1" id="KW-0378">Hydrolase</keyword>
<dbReference type="InParanoid" id="S7XM13"/>
<accession>S7XM13</accession>
<dbReference type="Gene3D" id="3.40.140.10">
    <property type="entry name" value="Cytidine Deaminase, domain 2"/>
    <property type="match status" value="1"/>
</dbReference>
<dbReference type="SUPFAM" id="SSF53927">
    <property type="entry name" value="Cytidine deaminase-like"/>
    <property type="match status" value="1"/>
</dbReference>
<dbReference type="PANTHER" id="PTHR11079:SF149">
    <property type="entry name" value="TRNA-SPECIFIC ADENOSINE DEAMINASE 2"/>
    <property type="match status" value="1"/>
</dbReference>
<evidence type="ECO:0000313" key="4">
    <source>
        <dbReference type="Proteomes" id="UP000014978"/>
    </source>
</evidence>
<dbReference type="GO" id="GO:0002100">
    <property type="term" value="P:tRNA wobble adenosine to inosine editing"/>
    <property type="evidence" value="ECO:0007669"/>
    <property type="project" value="TreeGrafter"/>
</dbReference>
<keyword evidence="4" id="KW-1185">Reference proteome</keyword>
<organism evidence="3 4">
    <name type="scientific">Spraguea lophii (strain 42_110)</name>
    <name type="common">Microsporidian parasite</name>
    <dbReference type="NCBI Taxonomy" id="1358809"/>
    <lineage>
        <taxon>Eukaryota</taxon>
        <taxon>Fungi</taxon>
        <taxon>Fungi incertae sedis</taxon>
        <taxon>Microsporidia</taxon>
        <taxon>Spragueidae</taxon>
        <taxon>Spraguea</taxon>
    </lineage>
</organism>
<protein>
    <submittedName>
        <fullName evidence="3">Cytidine and deoxycytidylate deaminase</fullName>
    </submittedName>
</protein>
<evidence type="ECO:0000256" key="1">
    <source>
        <dbReference type="ARBA" id="ARBA00022801"/>
    </source>
</evidence>
<dbReference type="VEuPathDB" id="MicrosporidiaDB:SLOPH_251"/>
<dbReference type="Pfam" id="PF00383">
    <property type="entry name" value="dCMP_cyt_deam_1"/>
    <property type="match status" value="1"/>
</dbReference>
<dbReference type="STRING" id="1358809.S7XM13"/>
<dbReference type="InterPro" id="IPR002125">
    <property type="entry name" value="CMP_dCMP_dom"/>
</dbReference>
<dbReference type="EMBL" id="ATCN01000004">
    <property type="protein sequence ID" value="EPR80139.1"/>
    <property type="molecule type" value="Genomic_DNA"/>
</dbReference>
<dbReference type="PANTHER" id="PTHR11079">
    <property type="entry name" value="CYTOSINE DEAMINASE FAMILY MEMBER"/>
    <property type="match status" value="1"/>
</dbReference>
<dbReference type="Proteomes" id="UP000014978">
    <property type="component" value="Unassembled WGS sequence"/>
</dbReference>
<sequence length="265" mass="31227">MHNNILSYYITHCLNTAKLALNHNEVPVGCIVISNNLTDILENNILIETHNMTNRNKDPLAHAELLAVEIIKNKIENIYNSNNNGEIENNNNENNMNNNEIKNYNSTDNRLDIFINHTLSKIYPTNHTLDTIINYTFNNLIFIITCEPCIMCMHILNTYNIKYIYNCKNEIFGGNTIFKLNEMECFNYDKKKNNFKCVNEDDNNNYDNINKNKNFKYESINNCIDKLFNGKNYLYIQDDRAIEILQEFYKGENIRPPEEKRKIKK</sequence>
<feature type="domain" description="CMP/dCMP-type deaminase" evidence="2">
    <location>
        <begin position="6"/>
        <end position="165"/>
    </location>
</feature>
<reference evidence="4" key="1">
    <citation type="journal article" date="2013" name="PLoS Genet.">
        <title>The genome of Spraguea lophii and the basis of host-microsporidian interactions.</title>
        <authorList>
            <person name="Campbell S.E."/>
            <person name="Williams T.A."/>
            <person name="Yousuf A."/>
            <person name="Soanes D.M."/>
            <person name="Paszkiewicz K.H."/>
            <person name="Williams B.A.P."/>
        </authorList>
    </citation>
    <scope>NUCLEOTIDE SEQUENCE [LARGE SCALE GENOMIC DNA]</scope>
    <source>
        <strain evidence="4">42_110</strain>
    </source>
</reference>
<dbReference type="OrthoDB" id="1701769at2759"/>
<dbReference type="AlphaFoldDB" id="S7XM13"/>
<evidence type="ECO:0000313" key="3">
    <source>
        <dbReference type="EMBL" id="EPR80139.1"/>
    </source>
</evidence>
<dbReference type="InterPro" id="IPR016193">
    <property type="entry name" value="Cytidine_deaminase-like"/>
</dbReference>
<comment type="caution">
    <text evidence="3">The sequence shown here is derived from an EMBL/GenBank/DDBJ whole genome shotgun (WGS) entry which is preliminary data.</text>
</comment>
<name>S7XM13_SPRLO</name>